<dbReference type="AlphaFoldDB" id="A0A853CD85"/>
<dbReference type="RefSeq" id="WP_179715275.1">
    <property type="nucleotide sequence ID" value="NZ_JACBZT010000001.1"/>
</dbReference>
<gene>
    <name evidence="1" type="ORF">GGQ55_000850</name>
</gene>
<proteinExistence type="predicted"/>
<keyword evidence="2" id="KW-1185">Reference proteome</keyword>
<dbReference type="Proteomes" id="UP000541969">
    <property type="component" value="Unassembled WGS sequence"/>
</dbReference>
<dbReference type="EMBL" id="JACBZT010000001">
    <property type="protein sequence ID" value="NYJ04572.1"/>
    <property type="molecule type" value="Genomic_DNA"/>
</dbReference>
<comment type="caution">
    <text evidence="1">The sequence shown here is derived from an EMBL/GenBank/DDBJ whole genome shotgun (WGS) entry which is preliminary data.</text>
</comment>
<reference evidence="1 2" key="1">
    <citation type="submission" date="2020-07" db="EMBL/GenBank/DDBJ databases">
        <title>Sequencing the genomes of 1000 actinobacteria strains.</title>
        <authorList>
            <person name="Klenk H.-P."/>
        </authorList>
    </citation>
    <scope>NUCLEOTIDE SEQUENCE [LARGE SCALE GENOMIC DNA]</scope>
    <source>
        <strain evidence="1 2">DSM 104001</strain>
    </source>
</reference>
<accession>A0A853CD85</accession>
<name>A0A853CD85_9ACTN</name>
<organism evidence="1 2">
    <name type="scientific">Petropleomorpha daqingensis</name>
    <dbReference type="NCBI Taxonomy" id="2026353"/>
    <lineage>
        <taxon>Bacteria</taxon>
        <taxon>Bacillati</taxon>
        <taxon>Actinomycetota</taxon>
        <taxon>Actinomycetes</taxon>
        <taxon>Geodermatophilales</taxon>
        <taxon>Geodermatophilaceae</taxon>
        <taxon>Petropleomorpha</taxon>
    </lineage>
</organism>
<evidence type="ECO:0000313" key="2">
    <source>
        <dbReference type="Proteomes" id="UP000541969"/>
    </source>
</evidence>
<protein>
    <submittedName>
        <fullName evidence="1">Uncharacterized protein</fullName>
    </submittedName>
</protein>
<sequence length="120" mass="13534">MPTLAEGSWGRWRWSAVREPERGDEEYFGVELEHPDGRRVGCGFGGPVVHPDRPINDAVHWDDVGPIVLLARTRRPEGLRLVVRHAPAEPVWTGRADGVSYLLHLRERDDPGDAVVELNR</sequence>
<evidence type="ECO:0000313" key="1">
    <source>
        <dbReference type="EMBL" id="NYJ04572.1"/>
    </source>
</evidence>